<reference evidence="8" key="1">
    <citation type="submission" date="2020-07" db="EMBL/GenBank/DDBJ databases">
        <title>Huge and variable diversity of episymbiotic CPR bacteria and DPANN archaea in groundwater ecosystems.</title>
        <authorList>
            <person name="He C.Y."/>
            <person name="Keren R."/>
            <person name="Whittaker M."/>
            <person name="Farag I.F."/>
            <person name="Doudna J."/>
            <person name="Cate J.H.D."/>
            <person name="Banfield J.F."/>
        </authorList>
    </citation>
    <scope>NUCLEOTIDE SEQUENCE</scope>
    <source>
        <strain evidence="8">NC_groundwater_1813_Pr3_B-0.1um_71_17</strain>
    </source>
</reference>
<evidence type="ECO:0000256" key="7">
    <source>
        <dbReference type="ARBA" id="ARBA00033711"/>
    </source>
</evidence>
<name>A0A933W9A7_UNCEI</name>
<accession>A0A933W9A7</accession>
<keyword evidence="5" id="KW-0378">Hydrolase</keyword>
<dbReference type="SUPFAM" id="SSF142823">
    <property type="entry name" value="ComB-like"/>
    <property type="match status" value="1"/>
</dbReference>
<dbReference type="GO" id="GO:0050545">
    <property type="term" value="F:sulfopyruvate decarboxylase activity"/>
    <property type="evidence" value="ECO:0007669"/>
    <property type="project" value="TreeGrafter"/>
</dbReference>
<evidence type="ECO:0000256" key="5">
    <source>
        <dbReference type="ARBA" id="ARBA00022801"/>
    </source>
</evidence>
<evidence type="ECO:0000256" key="6">
    <source>
        <dbReference type="ARBA" id="ARBA00022842"/>
    </source>
</evidence>
<evidence type="ECO:0000313" key="9">
    <source>
        <dbReference type="Proteomes" id="UP000696931"/>
    </source>
</evidence>
<evidence type="ECO:0000256" key="3">
    <source>
        <dbReference type="ARBA" id="ARBA00012953"/>
    </source>
</evidence>
<dbReference type="InterPro" id="IPR036702">
    <property type="entry name" value="ComB-like_sf"/>
</dbReference>
<dbReference type="GO" id="GO:0000287">
    <property type="term" value="F:magnesium ion binding"/>
    <property type="evidence" value="ECO:0007669"/>
    <property type="project" value="InterPro"/>
</dbReference>
<dbReference type="PANTHER" id="PTHR37311">
    <property type="entry name" value="2-PHOSPHOSULFOLACTATE PHOSPHATASE-RELATED"/>
    <property type="match status" value="1"/>
</dbReference>
<comment type="caution">
    <text evidence="8">The sequence shown here is derived from an EMBL/GenBank/DDBJ whole genome shotgun (WGS) entry which is preliminary data.</text>
</comment>
<proteinExistence type="inferred from homology"/>
<evidence type="ECO:0000256" key="4">
    <source>
        <dbReference type="ARBA" id="ARBA00021948"/>
    </source>
</evidence>
<comment type="similarity">
    <text evidence="2">Belongs to the ComB family.</text>
</comment>
<evidence type="ECO:0000256" key="2">
    <source>
        <dbReference type="ARBA" id="ARBA00009997"/>
    </source>
</evidence>
<dbReference type="EC" id="3.1.3.71" evidence="3"/>
<organism evidence="8 9">
    <name type="scientific">Eiseniibacteriota bacterium</name>
    <dbReference type="NCBI Taxonomy" id="2212470"/>
    <lineage>
        <taxon>Bacteria</taxon>
        <taxon>Candidatus Eiseniibacteriota</taxon>
    </lineage>
</organism>
<dbReference type="InterPro" id="IPR005238">
    <property type="entry name" value="ComB-like"/>
</dbReference>
<dbReference type="Gene3D" id="3.90.1560.10">
    <property type="entry name" value="ComB-like"/>
    <property type="match status" value="1"/>
</dbReference>
<protein>
    <recommendedName>
        <fullName evidence="4">Probable 2-phosphosulfolactate phosphatase</fullName>
        <ecNumber evidence="3">3.1.3.71</ecNumber>
    </recommendedName>
</protein>
<dbReference type="GO" id="GO:0050532">
    <property type="term" value="F:2-phosphosulfolactate phosphatase activity"/>
    <property type="evidence" value="ECO:0007669"/>
    <property type="project" value="UniProtKB-EC"/>
</dbReference>
<dbReference type="PANTHER" id="PTHR37311:SF1">
    <property type="entry name" value="2-PHOSPHOSULFOLACTATE PHOSPHATASE-RELATED"/>
    <property type="match status" value="1"/>
</dbReference>
<evidence type="ECO:0000256" key="1">
    <source>
        <dbReference type="ARBA" id="ARBA00001946"/>
    </source>
</evidence>
<comment type="cofactor">
    <cofactor evidence="1">
        <name>Mg(2+)</name>
        <dbReference type="ChEBI" id="CHEBI:18420"/>
    </cofactor>
</comment>
<dbReference type="Pfam" id="PF04029">
    <property type="entry name" value="2-ph_phosp"/>
    <property type="match status" value="1"/>
</dbReference>
<dbReference type="EMBL" id="JACRIW010000092">
    <property type="protein sequence ID" value="MBI5170412.1"/>
    <property type="molecule type" value="Genomic_DNA"/>
</dbReference>
<dbReference type="AlphaFoldDB" id="A0A933W9A7"/>
<comment type="catalytic activity">
    <reaction evidence="7">
        <text>(2R)-O-phospho-3-sulfolactate + H2O = (2R)-3-sulfolactate + phosphate</text>
        <dbReference type="Rhea" id="RHEA:23416"/>
        <dbReference type="ChEBI" id="CHEBI:15377"/>
        <dbReference type="ChEBI" id="CHEBI:15597"/>
        <dbReference type="ChEBI" id="CHEBI:43474"/>
        <dbReference type="ChEBI" id="CHEBI:58738"/>
        <dbReference type="EC" id="3.1.3.71"/>
    </reaction>
</comment>
<gene>
    <name evidence="8" type="ORF">HZA61_13060</name>
</gene>
<keyword evidence="6" id="KW-0460">Magnesium</keyword>
<sequence>MIVRVSLTPPAPGAAGGPGWTGVAIDVLRATTTLTVALANGAAGVVPYGDTAEALRHRERDPRALVCGEREGRIVAGFDRGNSPFEFGRDVVEGRTLAFASTNGSRALLALERCDARWLGSFVNASALLRAVRGAQQLHVVCAGKLGRFALEDAACAGWLCAALAREGAVLEGGAAKLVARLAPADAAETRARVEGASHARYLSALGPEFARDVAFCATLDAVDHAFRA</sequence>
<evidence type="ECO:0000313" key="8">
    <source>
        <dbReference type="EMBL" id="MBI5170412.1"/>
    </source>
</evidence>
<dbReference type="Proteomes" id="UP000696931">
    <property type="component" value="Unassembled WGS sequence"/>
</dbReference>